<evidence type="ECO:0000313" key="2">
    <source>
        <dbReference type="EMBL" id="JAD76985.1"/>
    </source>
</evidence>
<feature type="region of interest" description="Disordered" evidence="1">
    <location>
        <begin position="1"/>
        <end position="55"/>
    </location>
</feature>
<evidence type="ECO:0000256" key="1">
    <source>
        <dbReference type="SAM" id="MobiDB-lite"/>
    </source>
</evidence>
<feature type="compositionally biased region" description="Low complexity" evidence="1">
    <location>
        <begin position="15"/>
        <end position="24"/>
    </location>
</feature>
<reference evidence="2" key="2">
    <citation type="journal article" date="2015" name="Data Brief">
        <title>Shoot transcriptome of the giant reed, Arundo donax.</title>
        <authorList>
            <person name="Barrero R.A."/>
            <person name="Guerrero F.D."/>
            <person name="Moolhuijzen P."/>
            <person name="Goolsby J.A."/>
            <person name="Tidwell J."/>
            <person name="Bellgard S.E."/>
            <person name="Bellgard M.I."/>
        </authorList>
    </citation>
    <scope>NUCLEOTIDE SEQUENCE</scope>
    <source>
        <tissue evidence="2">Shoot tissue taken approximately 20 cm above the soil surface</tissue>
    </source>
</reference>
<organism evidence="2">
    <name type="scientific">Arundo donax</name>
    <name type="common">Giant reed</name>
    <name type="synonym">Donax arundinaceus</name>
    <dbReference type="NCBI Taxonomy" id="35708"/>
    <lineage>
        <taxon>Eukaryota</taxon>
        <taxon>Viridiplantae</taxon>
        <taxon>Streptophyta</taxon>
        <taxon>Embryophyta</taxon>
        <taxon>Tracheophyta</taxon>
        <taxon>Spermatophyta</taxon>
        <taxon>Magnoliopsida</taxon>
        <taxon>Liliopsida</taxon>
        <taxon>Poales</taxon>
        <taxon>Poaceae</taxon>
        <taxon>PACMAD clade</taxon>
        <taxon>Arundinoideae</taxon>
        <taxon>Arundineae</taxon>
        <taxon>Arundo</taxon>
    </lineage>
</organism>
<reference evidence="2" key="1">
    <citation type="submission" date="2014-09" db="EMBL/GenBank/DDBJ databases">
        <authorList>
            <person name="Magalhaes I.L.F."/>
            <person name="Oliveira U."/>
            <person name="Santos F.R."/>
            <person name="Vidigal T.H.D.A."/>
            <person name="Brescovit A.D."/>
            <person name="Santos A.J."/>
        </authorList>
    </citation>
    <scope>NUCLEOTIDE SEQUENCE</scope>
    <source>
        <tissue evidence="2">Shoot tissue taken approximately 20 cm above the soil surface</tissue>
    </source>
</reference>
<protein>
    <submittedName>
        <fullName evidence="2">Uncharacterized protein</fullName>
    </submittedName>
</protein>
<sequence>MTCPALQRDHHHHQPLLQMHQSHMLDPHLQSSRNGHRTQGAYQDPLLLPRLSDGL</sequence>
<dbReference type="AlphaFoldDB" id="A0A0A9CUB1"/>
<dbReference type="EMBL" id="GBRH01220910">
    <property type="protein sequence ID" value="JAD76985.1"/>
    <property type="molecule type" value="Transcribed_RNA"/>
</dbReference>
<accession>A0A0A9CUB1</accession>
<proteinExistence type="predicted"/>
<name>A0A0A9CUB1_ARUDO</name>